<accession>A0A0P1III1</accession>
<organism evidence="1 2">
    <name type="scientific">Shimia thalassica</name>
    <dbReference type="NCBI Taxonomy" id="1715693"/>
    <lineage>
        <taxon>Bacteria</taxon>
        <taxon>Pseudomonadati</taxon>
        <taxon>Pseudomonadota</taxon>
        <taxon>Alphaproteobacteria</taxon>
        <taxon>Rhodobacterales</taxon>
        <taxon>Roseobacteraceae</taxon>
    </lineage>
</organism>
<dbReference type="EMBL" id="CYTW01000007">
    <property type="protein sequence ID" value="CUK14612.1"/>
    <property type="molecule type" value="Genomic_DNA"/>
</dbReference>
<proteinExistence type="predicted"/>
<protein>
    <recommendedName>
        <fullName evidence="3">DUF4189 domain-containing protein</fullName>
    </recommendedName>
</protein>
<gene>
    <name evidence="1" type="ORF">PH7735_03940</name>
</gene>
<dbReference type="Proteomes" id="UP000051870">
    <property type="component" value="Unassembled WGS sequence"/>
</dbReference>
<sequence>MIRPGQSALATRLIGRDDLFTVETTVFQGCRVMKAAVSKLISLCLAVFFLSTATASAQGTWTVTLTSKQAKELKELKSSKAHTAMAVSPDGPWGTRWGVRSADAAGAEALGNCRAFLKKGLRDCVLYSVNGLVVADPVVKTSKVSAVYKPVDGKAAPGIFGRANVNFVGNVQAAEADMTALLANPAHRSNLRRDATLEGMLRERSFMNTKKRGFAIWFEKGRGAQYSASNNGTLKMYFGDWLGTRDGLVCMFDSVWDSGKAVGTRCLVIHQINKGAADFSWPGSGHGTTTVRKGQIIAGDARRGAVR</sequence>
<evidence type="ECO:0000313" key="1">
    <source>
        <dbReference type="EMBL" id="CUK14612.1"/>
    </source>
</evidence>
<evidence type="ECO:0008006" key="3">
    <source>
        <dbReference type="Google" id="ProtNLM"/>
    </source>
</evidence>
<name>A0A0P1III1_9RHOB</name>
<dbReference type="AlphaFoldDB" id="A0A0P1III1"/>
<dbReference type="STRING" id="1715693.PH7735_03940"/>
<evidence type="ECO:0000313" key="2">
    <source>
        <dbReference type="Proteomes" id="UP000051870"/>
    </source>
</evidence>
<reference evidence="2" key="1">
    <citation type="submission" date="2015-09" db="EMBL/GenBank/DDBJ databases">
        <authorList>
            <person name="Rodrigo-Torres Lidia"/>
            <person name="Arahal R.David."/>
        </authorList>
    </citation>
    <scope>NUCLEOTIDE SEQUENCE [LARGE SCALE GENOMIC DNA]</scope>
    <source>
        <strain evidence="2">CECT 7735</strain>
    </source>
</reference>
<keyword evidence="2" id="KW-1185">Reference proteome</keyword>